<evidence type="ECO:0000256" key="3">
    <source>
        <dbReference type="ARBA" id="ARBA00023163"/>
    </source>
</evidence>
<evidence type="ECO:0000256" key="2">
    <source>
        <dbReference type="ARBA" id="ARBA00023125"/>
    </source>
</evidence>
<proteinExistence type="predicted"/>
<name>A0A4U0RUI8_9ACTN</name>
<reference evidence="5 6" key="1">
    <citation type="submission" date="2019-04" db="EMBL/GenBank/DDBJ databases">
        <title>Streptomyces oryziradicis sp. nov., a novel actinomycete isolated from rhizosphere soil of rice (Oryza sativa L.).</title>
        <authorList>
            <person name="Li C."/>
        </authorList>
    </citation>
    <scope>NUCLEOTIDE SEQUENCE [LARGE SCALE GENOMIC DNA]</scope>
    <source>
        <strain evidence="5 6">NEAU-C40</strain>
    </source>
</reference>
<evidence type="ECO:0000313" key="5">
    <source>
        <dbReference type="EMBL" id="TJZ99835.1"/>
    </source>
</evidence>
<feature type="domain" description="HTH gntR-type" evidence="4">
    <location>
        <begin position="16"/>
        <end position="84"/>
    </location>
</feature>
<dbReference type="AlphaFoldDB" id="A0A4U0RUI8"/>
<dbReference type="GO" id="GO:0003700">
    <property type="term" value="F:DNA-binding transcription factor activity"/>
    <property type="evidence" value="ECO:0007669"/>
    <property type="project" value="InterPro"/>
</dbReference>
<dbReference type="Pfam" id="PF00392">
    <property type="entry name" value="GntR"/>
    <property type="match status" value="1"/>
</dbReference>
<dbReference type="InterPro" id="IPR000524">
    <property type="entry name" value="Tscrpt_reg_HTH_GntR"/>
</dbReference>
<dbReference type="CDD" id="cd07377">
    <property type="entry name" value="WHTH_GntR"/>
    <property type="match status" value="1"/>
</dbReference>
<evidence type="ECO:0000259" key="4">
    <source>
        <dbReference type="PROSITE" id="PS50949"/>
    </source>
</evidence>
<dbReference type="PANTHER" id="PTHR38445:SF7">
    <property type="entry name" value="GNTR-FAMILY TRANSCRIPTIONAL REGULATOR"/>
    <property type="match status" value="1"/>
</dbReference>
<sequence length="133" mass="14774">MENPRLTYRIDRHSGVSTYMQLVQQTEQALRLGLLQVGDQLPTTREVVESTTINPNTVQKAYRLLEQAGLVQGRRGQGTFVLRTLGDTPVDSSLQDELDDWGRRAAATGLGRDDASALLNAVLDTHFPPKEQQ</sequence>
<dbReference type="EMBL" id="SUMC01000095">
    <property type="protein sequence ID" value="TJZ99835.1"/>
    <property type="molecule type" value="Genomic_DNA"/>
</dbReference>
<dbReference type="PROSITE" id="PS50949">
    <property type="entry name" value="HTH_GNTR"/>
    <property type="match status" value="1"/>
</dbReference>
<keyword evidence="6" id="KW-1185">Reference proteome</keyword>
<evidence type="ECO:0000256" key="1">
    <source>
        <dbReference type="ARBA" id="ARBA00023015"/>
    </source>
</evidence>
<protein>
    <submittedName>
        <fullName evidence="5">GntR family transcriptional regulator</fullName>
    </submittedName>
</protein>
<dbReference type="SUPFAM" id="SSF46785">
    <property type="entry name" value="Winged helix' DNA-binding domain"/>
    <property type="match status" value="1"/>
</dbReference>
<dbReference type="GO" id="GO:0003677">
    <property type="term" value="F:DNA binding"/>
    <property type="evidence" value="ECO:0007669"/>
    <property type="project" value="UniProtKB-KW"/>
</dbReference>
<dbReference type="OrthoDB" id="4307011at2"/>
<dbReference type="RefSeq" id="WP_136729703.1">
    <property type="nucleotide sequence ID" value="NZ_SUMC01000095.1"/>
</dbReference>
<gene>
    <name evidence="5" type="ORF">FCI23_44250</name>
</gene>
<evidence type="ECO:0000313" key="6">
    <source>
        <dbReference type="Proteomes" id="UP000305778"/>
    </source>
</evidence>
<dbReference type="Gene3D" id="1.10.10.10">
    <property type="entry name" value="Winged helix-like DNA-binding domain superfamily/Winged helix DNA-binding domain"/>
    <property type="match status" value="1"/>
</dbReference>
<organism evidence="5 6">
    <name type="scientific">Actinacidiphila oryziradicis</name>
    <dbReference type="NCBI Taxonomy" id="2571141"/>
    <lineage>
        <taxon>Bacteria</taxon>
        <taxon>Bacillati</taxon>
        <taxon>Actinomycetota</taxon>
        <taxon>Actinomycetes</taxon>
        <taxon>Kitasatosporales</taxon>
        <taxon>Streptomycetaceae</taxon>
        <taxon>Actinacidiphila</taxon>
    </lineage>
</organism>
<accession>A0A4U0RUI8</accession>
<dbReference type="Proteomes" id="UP000305778">
    <property type="component" value="Unassembled WGS sequence"/>
</dbReference>
<keyword evidence="2" id="KW-0238">DNA-binding</keyword>
<dbReference type="PANTHER" id="PTHR38445">
    <property type="entry name" value="HTH-TYPE TRANSCRIPTIONAL REPRESSOR YTRA"/>
    <property type="match status" value="1"/>
</dbReference>
<keyword evidence="1" id="KW-0805">Transcription regulation</keyword>
<dbReference type="SMART" id="SM00345">
    <property type="entry name" value="HTH_GNTR"/>
    <property type="match status" value="1"/>
</dbReference>
<keyword evidence="3" id="KW-0804">Transcription</keyword>
<dbReference type="InterPro" id="IPR036388">
    <property type="entry name" value="WH-like_DNA-bd_sf"/>
</dbReference>
<comment type="caution">
    <text evidence="5">The sequence shown here is derived from an EMBL/GenBank/DDBJ whole genome shotgun (WGS) entry which is preliminary data.</text>
</comment>
<dbReference type="InterPro" id="IPR036390">
    <property type="entry name" value="WH_DNA-bd_sf"/>
</dbReference>